<keyword evidence="11" id="KW-1185">Reference proteome</keyword>
<dbReference type="GO" id="GO:0003735">
    <property type="term" value="F:structural constituent of ribosome"/>
    <property type="evidence" value="ECO:0007669"/>
    <property type="project" value="InterPro"/>
</dbReference>
<dbReference type="RefSeq" id="WP_114581528.1">
    <property type="nucleotide sequence ID" value="NZ_QPMH01000005.1"/>
</dbReference>
<protein>
    <recommendedName>
        <fullName evidence="6 7">Large ribosomal subunit protein bL9</fullName>
    </recommendedName>
</protein>
<dbReference type="PROSITE" id="PS00651">
    <property type="entry name" value="RIBOSOMAL_L9"/>
    <property type="match status" value="1"/>
</dbReference>
<evidence type="ECO:0000256" key="5">
    <source>
        <dbReference type="ARBA" id="ARBA00023274"/>
    </source>
</evidence>
<keyword evidence="2 7" id="KW-0699">rRNA-binding</keyword>
<dbReference type="Gene3D" id="3.40.5.10">
    <property type="entry name" value="Ribosomal protein L9, N-terminal domain"/>
    <property type="match status" value="1"/>
</dbReference>
<evidence type="ECO:0000256" key="6">
    <source>
        <dbReference type="ARBA" id="ARBA00035292"/>
    </source>
</evidence>
<evidence type="ECO:0000259" key="9">
    <source>
        <dbReference type="PROSITE" id="PS00651"/>
    </source>
</evidence>
<dbReference type="Pfam" id="PF01281">
    <property type="entry name" value="Ribosomal_L9_N"/>
    <property type="match status" value="1"/>
</dbReference>
<gene>
    <name evidence="7" type="primary">rplI</name>
    <name evidence="10" type="ORF">DRB17_07205</name>
</gene>
<evidence type="ECO:0000256" key="4">
    <source>
        <dbReference type="ARBA" id="ARBA00022980"/>
    </source>
</evidence>
<dbReference type="GO" id="GO:0019843">
    <property type="term" value="F:rRNA binding"/>
    <property type="evidence" value="ECO:0007669"/>
    <property type="project" value="UniProtKB-UniRule"/>
</dbReference>
<keyword evidence="3 7" id="KW-0694">RNA-binding</keyword>
<comment type="caution">
    <text evidence="10">The sequence shown here is derived from an EMBL/GenBank/DDBJ whole genome shotgun (WGS) entry which is preliminary data.</text>
</comment>
<feature type="compositionally biased region" description="Acidic residues" evidence="8">
    <location>
        <begin position="161"/>
        <end position="198"/>
    </location>
</feature>
<evidence type="ECO:0000256" key="3">
    <source>
        <dbReference type="ARBA" id="ARBA00022884"/>
    </source>
</evidence>
<dbReference type="InterPro" id="IPR009027">
    <property type="entry name" value="Ribosomal_bL9/RNase_H1_N"/>
</dbReference>
<dbReference type="HAMAP" id="MF_00503">
    <property type="entry name" value="Ribosomal_bL9"/>
    <property type="match status" value="1"/>
</dbReference>
<feature type="domain" description="Ribosomal protein L9" evidence="9">
    <location>
        <begin position="13"/>
        <end position="40"/>
    </location>
</feature>
<dbReference type="InterPro" id="IPR000244">
    <property type="entry name" value="Ribosomal_bL9"/>
</dbReference>
<dbReference type="EMBL" id="QPMH01000005">
    <property type="protein sequence ID" value="RDD62432.1"/>
    <property type="molecule type" value="Genomic_DNA"/>
</dbReference>
<dbReference type="InterPro" id="IPR020070">
    <property type="entry name" value="Ribosomal_bL9_N"/>
</dbReference>
<evidence type="ECO:0000256" key="2">
    <source>
        <dbReference type="ARBA" id="ARBA00022730"/>
    </source>
</evidence>
<name>A0A369TC73_9PROT</name>
<dbReference type="NCBIfam" id="TIGR00158">
    <property type="entry name" value="L9"/>
    <property type="match status" value="1"/>
</dbReference>
<organism evidence="10 11">
    <name type="scientific">Ferruginivarius sediminum</name>
    <dbReference type="NCBI Taxonomy" id="2661937"/>
    <lineage>
        <taxon>Bacteria</taxon>
        <taxon>Pseudomonadati</taxon>
        <taxon>Pseudomonadota</taxon>
        <taxon>Alphaproteobacteria</taxon>
        <taxon>Rhodospirillales</taxon>
        <taxon>Rhodospirillaceae</taxon>
        <taxon>Ferruginivarius</taxon>
    </lineage>
</organism>
<dbReference type="GO" id="GO:0005840">
    <property type="term" value="C:ribosome"/>
    <property type="evidence" value="ECO:0007669"/>
    <property type="project" value="UniProtKB-KW"/>
</dbReference>
<feature type="region of interest" description="Disordered" evidence="8">
    <location>
        <begin position="151"/>
        <end position="204"/>
    </location>
</feature>
<keyword evidence="5 7" id="KW-0687">Ribonucleoprotein</keyword>
<dbReference type="GO" id="GO:1990904">
    <property type="term" value="C:ribonucleoprotein complex"/>
    <property type="evidence" value="ECO:0007669"/>
    <property type="project" value="UniProtKB-KW"/>
</dbReference>
<dbReference type="PANTHER" id="PTHR21368">
    <property type="entry name" value="50S RIBOSOMAL PROTEIN L9"/>
    <property type="match status" value="1"/>
</dbReference>
<dbReference type="InterPro" id="IPR020594">
    <property type="entry name" value="Ribosomal_bL9_bac/chp"/>
</dbReference>
<dbReference type="GO" id="GO:0006412">
    <property type="term" value="P:translation"/>
    <property type="evidence" value="ECO:0007669"/>
    <property type="project" value="UniProtKB-UniRule"/>
</dbReference>
<evidence type="ECO:0000313" key="11">
    <source>
        <dbReference type="Proteomes" id="UP000253941"/>
    </source>
</evidence>
<comment type="similarity">
    <text evidence="1 7">Belongs to the bacterial ribosomal protein bL9 family.</text>
</comment>
<evidence type="ECO:0000313" key="10">
    <source>
        <dbReference type="EMBL" id="RDD62432.1"/>
    </source>
</evidence>
<proteinExistence type="inferred from homology"/>
<keyword evidence="4 7" id="KW-0689">Ribosomal protein</keyword>
<dbReference type="SUPFAM" id="SSF55653">
    <property type="entry name" value="Ribosomal protein L9 C-domain"/>
    <property type="match status" value="1"/>
</dbReference>
<dbReference type="InterPro" id="IPR036791">
    <property type="entry name" value="Ribosomal_bL9_C_sf"/>
</dbReference>
<dbReference type="InterPro" id="IPR020069">
    <property type="entry name" value="Ribosomal_bL9_C"/>
</dbReference>
<evidence type="ECO:0000256" key="7">
    <source>
        <dbReference type="HAMAP-Rule" id="MF_00503"/>
    </source>
</evidence>
<dbReference type="Gene3D" id="3.10.430.100">
    <property type="entry name" value="Ribosomal protein L9, C-terminal domain"/>
    <property type="match status" value="1"/>
</dbReference>
<evidence type="ECO:0000256" key="8">
    <source>
        <dbReference type="SAM" id="MobiDB-lite"/>
    </source>
</evidence>
<dbReference type="Pfam" id="PF03948">
    <property type="entry name" value="Ribosomal_L9_C"/>
    <property type="match status" value="1"/>
</dbReference>
<accession>A0A369TC73</accession>
<evidence type="ECO:0000256" key="1">
    <source>
        <dbReference type="ARBA" id="ARBA00010605"/>
    </source>
</evidence>
<reference evidence="10 11" key="1">
    <citation type="submission" date="2018-07" db="EMBL/GenBank/DDBJ databases">
        <title>Venubactetium sediminum gen. nov., sp. nov., isolated from a marine solar saltern.</title>
        <authorList>
            <person name="Wang S."/>
        </authorList>
    </citation>
    <scope>NUCLEOTIDE SEQUENCE [LARGE SCALE GENOMIC DNA]</scope>
    <source>
        <strain evidence="10 11">WD2A32</strain>
    </source>
</reference>
<dbReference type="SUPFAM" id="SSF55658">
    <property type="entry name" value="L9 N-domain-like"/>
    <property type="match status" value="1"/>
</dbReference>
<sequence>MQVILLERIENLGQMGDEVSVKPGFARNYLLPQKKALRANDANRGYFESRRAELEARNLERRKEAEQAGEKIGGMTVVMIRQAGEGGQLYGSVSARDIADALRDQGANIERGQVQLNRQIKTVGLHPVTLRLHPEVTAEITVNVARSEAEAETQVAAGEEVSPEEQQEIAEQAVEEVLSEVEALEEEEAAAEEGEEEAGQSGQT</sequence>
<dbReference type="AlphaFoldDB" id="A0A369TC73"/>
<dbReference type="InterPro" id="IPR036935">
    <property type="entry name" value="Ribosomal_bL9_N_sf"/>
</dbReference>
<comment type="function">
    <text evidence="7">Binds to the 23S rRNA.</text>
</comment>
<dbReference type="Proteomes" id="UP000253941">
    <property type="component" value="Unassembled WGS sequence"/>
</dbReference>